<dbReference type="Gene3D" id="3.90.550.50">
    <property type="match status" value="1"/>
</dbReference>
<feature type="transmembrane region" description="Helical" evidence="21">
    <location>
        <begin position="6"/>
        <end position="25"/>
    </location>
</feature>
<evidence type="ECO:0000256" key="19">
    <source>
        <dbReference type="ARBA" id="ARBA00043065"/>
    </source>
</evidence>
<name>A0AAD9BDG6_DISEL</name>
<dbReference type="InterPro" id="IPR026050">
    <property type="entry name" value="C1GALT1/C1GALT1_chp1"/>
</dbReference>
<dbReference type="EMBL" id="JASDAP010000025">
    <property type="protein sequence ID" value="KAK1880004.1"/>
    <property type="molecule type" value="Genomic_DNA"/>
</dbReference>
<proteinExistence type="inferred from homology"/>
<evidence type="ECO:0000256" key="21">
    <source>
        <dbReference type="SAM" id="Phobius"/>
    </source>
</evidence>
<dbReference type="Pfam" id="PF02434">
    <property type="entry name" value="Fringe"/>
    <property type="match status" value="1"/>
</dbReference>
<evidence type="ECO:0000256" key="14">
    <source>
        <dbReference type="ARBA" id="ARBA00023157"/>
    </source>
</evidence>
<dbReference type="AlphaFoldDB" id="A0AAD9BDG6"/>
<dbReference type="InterPro" id="IPR003378">
    <property type="entry name" value="Fringe-like_glycosylTrfase"/>
</dbReference>
<dbReference type="EC" id="2.4.1.122" evidence="5"/>
<keyword evidence="15" id="KW-0464">Manganese</keyword>
<protein>
    <recommendedName>
        <fullName evidence="16">Glycoprotein-N-acetylgalactosamine 3-beta-galactosyltransferase 1</fullName>
        <ecNumber evidence="5">2.4.1.122</ecNumber>
    </recommendedName>
    <alternativeName>
        <fullName evidence="18">Core 1 O-glycan T-synthase</fullName>
    </alternativeName>
    <alternativeName>
        <fullName evidence="19">Core 1 UDP-galactose:N-acetylgalactosamine-alpha-R beta 1,3-galactosyltransferase 1</fullName>
    </alternativeName>
    <alternativeName>
        <fullName evidence="17">Core 1 beta1,3-galactosyltransferase 1</fullName>
    </alternativeName>
</protein>
<dbReference type="GO" id="GO:0016020">
    <property type="term" value="C:membrane"/>
    <property type="evidence" value="ECO:0007669"/>
    <property type="project" value="UniProtKB-SubCell"/>
</dbReference>
<evidence type="ECO:0000256" key="9">
    <source>
        <dbReference type="ARBA" id="ARBA00022723"/>
    </source>
</evidence>
<dbReference type="PANTHER" id="PTHR23033:SF13">
    <property type="entry name" value="GLYCOPROTEIN-N-ACETYLGALACTOSAMINE 3-BETA-GALACTOSYLTRANSFERASE 1"/>
    <property type="match status" value="1"/>
</dbReference>
<keyword evidence="12 21" id="KW-1133">Transmembrane helix</keyword>
<dbReference type="PANTHER" id="PTHR23033">
    <property type="entry name" value="BETA1,3-GALACTOSYLTRANSFERASE"/>
    <property type="match status" value="1"/>
</dbReference>
<evidence type="ECO:0000259" key="22">
    <source>
        <dbReference type="Pfam" id="PF02434"/>
    </source>
</evidence>
<evidence type="ECO:0000313" key="23">
    <source>
        <dbReference type="EMBL" id="KAK1880004.1"/>
    </source>
</evidence>
<comment type="caution">
    <text evidence="23">The sequence shown here is derived from an EMBL/GenBank/DDBJ whole genome shotgun (WGS) entry which is preliminary data.</text>
</comment>
<keyword evidence="10" id="KW-0547">Nucleotide-binding</keyword>
<keyword evidence="24" id="KW-1185">Reference proteome</keyword>
<evidence type="ECO:0000256" key="8">
    <source>
        <dbReference type="ARBA" id="ARBA00022692"/>
    </source>
</evidence>
<keyword evidence="14" id="KW-1015">Disulfide bond</keyword>
<dbReference type="GO" id="GO:0016263">
    <property type="term" value="F:glycoprotein-N-acetylgalactosamine 3-beta-galactosyltransferase activity"/>
    <property type="evidence" value="ECO:0007669"/>
    <property type="project" value="UniProtKB-EC"/>
</dbReference>
<evidence type="ECO:0000256" key="3">
    <source>
        <dbReference type="ARBA" id="ARBA00004922"/>
    </source>
</evidence>
<reference evidence="23" key="1">
    <citation type="submission" date="2023-04" db="EMBL/GenBank/DDBJ databases">
        <title>Chromosome-level genome of Chaenocephalus aceratus.</title>
        <authorList>
            <person name="Park H."/>
        </authorList>
    </citation>
    <scope>NUCLEOTIDE SEQUENCE</scope>
    <source>
        <strain evidence="23">DE</strain>
        <tissue evidence="23">Muscle</tissue>
    </source>
</reference>
<gene>
    <name evidence="23" type="ORF">KUDE01_025533</name>
</gene>
<evidence type="ECO:0000256" key="18">
    <source>
        <dbReference type="ARBA" id="ARBA00042009"/>
    </source>
</evidence>
<keyword evidence="7" id="KW-0808">Transferase</keyword>
<evidence type="ECO:0000256" key="11">
    <source>
        <dbReference type="ARBA" id="ARBA00022968"/>
    </source>
</evidence>
<evidence type="ECO:0000256" key="1">
    <source>
        <dbReference type="ARBA" id="ARBA00001936"/>
    </source>
</evidence>
<keyword evidence="11" id="KW-0735">Signal-anchor</keyword>
<comment type="cofactor">
    <cofactor evidence="1">
        <name>Mn(2+)</name>
        <dbReference type="ChEBI" id="CHEBI:29035"/>
    </cofactor>
</comment>
<keyword evidence="13 21" id="KW-0472">Membrane</keyword>
<keyword evidence="8 21" id="KW-0812">Transmembrane</keyword>
<comment type="pathway">
    <text evidence="3">Protein modification; protein glycosylation.</text>
</comment>
<keyword evidence="6" id="KW-0328">Glycosyltransferase</keyword>
<evidence type="ECO:0000256" key="13">
    <source>
        <dbReference type="ARBA" id="ARBA00023136"/>
    </source>
</evidence>
<evidence type="ECO:0000256" key="12">
    <source>
        <dbReference type="ARBA" id="ARBA00022989"/>
    </source>
</evidence>
<evidence type="ECO:0000256" key="5">
    <source>
        <dbReference type="ARBA" id="ARBA00012557"/>
    </source>
</evidence>
<dbReference type="Proteomes" id="UP001228049">
    <property type="component" value="Unassembled WGS sequence"/>
</dbReference>
<evidence type="ECO:0000256" key="2">
    <source>
        <dbReference type="ARBA" id="ARBA00004606"/>
    </source>
</evidence>
<evidence type="ECO:0000256" key="17">
    <source>
        <dbReference type="ARBA" id="ARBA00041226"/>
    </source>
</evidence>
<evidence type="ECO:0000313" key="24">
    <source>
        <dbReference type="Proteomes" id="UP001228049"/>
    </source>
</evidence>
<evidence type="ECO:0000256" key="4">
    <source>
        <dbReference type="ARBA" id="ARBA00006462"/>
    </source>
</evidence>
<evidence type="ECO:0000256" key="7">
    <source>
        <dbReference type="ARBA" id="ARBA00022679"/>
    </source>
</evidence>
<organism evidence="23 24">
    <name type="scientific">Dissostichus eleginoides</name>
    <name type="common">Patagonian toothfish</name>
    <name type="synonym">Dissostichus amissus</name>
    <dbReference type="NCBI Taxonomy" id="100907"/>
    <lineage>
        <taxon>Eukaryota</taxon>
        <taxon>Metazoa</taxon>
        <taxon>Chordata</taxon>
        <taxon>Craniata</taxon>
        <taxon>Vertebrata</taxon>
        <taxon>Euteleostomi</taxon>
        <taxon>Actinopterygii</taxon>
        <taxon>Neopterygii</taxon>
        <taxon>Teleostei</taxon>
        <taxon>Neoteleostei</taxon>
        <taxon>Acanthomorphata</taxon>
        <taxon>Eupercaria</taxon>
        <taxon>Perciformes</taxon>
        <taxon>Notothenioidei</taxon>
        <taxon>Nototheniidae</taxon>
        <taxon>Dissostichus</taxon>
    </lineage>
</organism>
<evidence type="ECO:0000256" key="10">
    <source>
        <dbReference type="ARBA" id="ARBA00022741"/>
    </source>
</evidence>
<evidence type="ECO:0000256" key="15">
    <source>
        <dbReference type="ARBA" id="ARBA00023211"/>
    </source>
</evidence>
<keyword evidence="9" id="KW-0479">Metal-binding</keyword>
<comment type="subcellular location">
    <subcellularLocation>
        <location evidence="2">Membrane</location>
        <topology evidence="2">Single-pass type II membrane protein</topology>
    </subcellularLocation>
</comment>
<dbReference type="GO" id="GO:0000166">
    <property type="term" value="F:nucleotide binding"/>
    <property type="evidence" value="ECO:0007669"/>
    <property type="project" value="UniProtKB-KW"/>
</dbReference>
<sequence>MKNLTSHFIFTTGLLMGFFSLHFLLDSNSIKGTRGHFVKHDHHHAVKNQTPVDKSNGTIRILCWIMTMPKYLETRTPARESDLGETLRPSSVHELQIHRFPHRGAECERGEGKPVLENHQSVPVPPQHHMHDMDWFLKADDDTFVVLENLRHTLSRFDTEKPWYLGRRFAPFIKKGYMSGGAGYVLVKKL</sequence>
<comment type="similarity">
    <text evidence="4">Belongs to the glycosyltransferase 31 family. Beta3-Gal-T subfamily.</text>
</comment>
<dbReference type="GO" id="GO:0046872">
    <property type="term" value="F:metal ion binding"/>
    <property type="evidence" value="ECO:0007669"/>
    <property type="project" value="UniProtKB-KW"/>
</dbReference>
<feature type="domain" description="Fringe-like glycosyltransferase" evidence="22">
    <location>
        <begin position="131"/>
        <end position="188"/>
    </location>
</feature>
<evidence type="ECO:0000256" key="6">
    <source>
        <dbReference type="ARBA" id="ARBA00022676"/>
    </source>
</evidence>
<evidence type="ECO:0000256" key="20">
    <source>
        <dbReference type="ARBA" id="ARBA00048842"/>
    </source>
</evidence>
<comment type="catalytic activity">
    <reaction evidence="20">
        <text>an N-acetyl-alpha-D-galactosaminyl derivative + UDP-alpha-D-galactose = a beta-D-galactosyl-(1-&gt;3)-N-acetyl-alpha-D-galactosaminyl derivative + UDP + H(+)</text>
        <dbReference type="Rhea" id="RHEA:15621"/>
        <dbReference type="ChEBI" id="CHEBI:15378"/>
        <dbReference type="ChEBI" id="CHEBI:28257"/>
        <dbReference type="ChEBI" id="CHEBI:58223"/>
        <dbReference type="ChEBI" id="CHEBI:66914"/>
        <dbReference type="ChEBI" id="CHEBI:133470"/>
        <dbReference type="EC" id="2.4.1.122"/>
    </reaction>
</comment>
<accession>A0AAD9BDG6</accession>
<evidence type="ECO:0000256" key="16">
    <source>
        <dbReference type="ARBA" id="ARBA00040898"/>
    </source>
</evidence>